<dbReference type="InterPro" id="IPR011538">
    <property type="entry name" value="Nuo51_FMN-bd"/>
</dbReference>
<dbReference type="EMBL" id="MCIF01000002">
    <property type="protein sequence ID" value="RAQ95474.1"/>
    <property type="molecule type" value="Genomic_DNA"/>
</dbReference>
<keyword evidence="3" id="KW-0479">Metal-binding</keyword>
<keyword evidence="8" id="KW-1185">Reference proteome</keyword>
<dbReference type="Pfam" id="PF01512">
    <property type="entry name" value="Complex1_51K"/>
    <property type="match status" value="1"/>
</dbReference>
<evidence type="ECO:0000256" key="3">
    <source>
        <dbReference type="ARBA" id="ARBA00022723"/>
    </source>
</evidence>
<organism evidence="7 8">
    <name type="scientific">Thermogemmatispora tikiterensis</name>
    <dbReference type="NCBI Taxonomy" id="1825093"/>
    <lineage>
        <taxon>Bacteria</taxon>
        <taxon>Bacillati</taxon>
        <taxon>Chloroflexota</taxon>
        <taxon>Ktedonobacteria</taxon>
        <taxon>Thermogemmatisporales</taxon>
        <taxon>Thermogemmatisporaceae</taxon>
        <taxon>Thermogemmatispora</taxon>
    </lineage>
</organism>
<evidence type="ECO:0000313" key="8">
    <source>
        <dbReference type="Proteomes" id="UP000248706"/>
    </source>
</evidence>
<dbReference type="PANTHER" id="PTHR43578">
    <property type="entry name" value="NADH-QUINONE OXIDOREDUCTASE SUBUNIT F"/>
    <property type="match status" value="1"/>
</dbReference>
<name>A0A328VK36_9CHLR</name>
<proteinExistence type="inferred from homology"/>
<dbReference type="InterPro" id="IPR037207">
    <property type="entry name" value="Nuop51_4Fe4S-bd_sf"/>
</dbReference>
<dbReference type="OrthoDB" id="9761899at2"/>
<dbReference type="PROSITE" id="PS00645">
    <property type="entry name" value="COMPLEX1_51K_2"/>
    <property type="match status" value="1"/>
</dbReference>
<evidence type="ECO:0000256" key="1">
    <source>
        <dbReference type="ARBA" id="ARBA00007523"/>
    </source>
</evidence>
<evidence type="ECO:0000256" key="4">
    <source>
        <dbReference type="ARBA" id="ARBA00023004"/>
    </source>
</evidence>
<keyword evidence="2" id="KW-0004">4Fe-4S</keyword>
<dbReference type="InterPro" id="IPR001949">
    <property type="entry name" value="NADH-UbQ_OxRdtase_51kDa_CS"/>
</dbReference>
<dbReference type="GO" id="GO:0008137">
    <property type="term" value="F:NADH dehydrogenase (ubiquinone) activity"/>
    <property type="evidence" value="ECO:0007669"/>
    <property type="project" value="InterPro"/>
</dbReference>
<accession>A0A328VK36</accession>
<dbReference type="SMART" id="SM00928">
    <property type="entry name" value="NADH_4Fe-4S"/>
    <property type="match status" value="1"/>
</dbReference>
<gene>
    <name evidence="7" type="ORF">A4R35_07995</name>
</gene>
<dbReference type="Gene3D" id="1.20.1440.230">
    <property type="entry name" value="NADH-ubiquinone oxidoreductase 51kDa subunit, iron-sulphur binding domain"/>
    <property type="match status" value="1"/>
</dbReference>
<dbReference type="Pfam" id="PF10589">
    <property type="entry name" value="NADH_4Fe-4S"/>
    <property type="match status" value="1"/>
</dbReference>
<dbReference type="GO" id="GO:0010181">
    <property type="term" value="F:FMN binding"/>
    <property type="evidence" value="ECO:0007669"/>
    <property type="project" value="InterPro"/>
</dbReference>
<dbReference type="InterPro" id="IPR019575">
    <property type="entry name" value="Nuop51_4Fe4S-bd"/>
</dbReference>
<dbReference type="SUPFAM" id="SSF142019">
    <property type="entry name" value="Nqo1 FMN-binding domain-like"/>
    <property type="match status" value="1"/>
</dbReference>
<evidence type="ECO:0000256" key="2">
    <source>
        <dbReference type="ARBA" id="ARBA00022485"/>
    </source>
</evidence>
<dbReference type="AlphaFoldDB" id="A0A328VK36"/>
<comment type="similarity">
    <text evidence="1">Belongs to the complex I 51 kDa subunit family.</text>
</comment>
<evidence type="ECO:0000313" key="7">
    <source>
        <dbReference type="EMBL" id="RAQ95474.1"/>
    </source>
</evidence>
<reference evidence="7 8" key="1">
    <citation type="submission" date="2016-08" db="EMBL/GenBank/DDBJ databases">
        <title>Analysis of Carbohydrate Active Enzymes in Thermogemmatispora T81 Reveals Carbohydrate Degradation Ability.</title>
        <authorList>
            <person name="Tomazini A."/>
            <person name="Lal S."/>
            <person name="Stott M."/>
            <person name="Henrissat B."/>
            <person name="Polikarpov I."/>
            <person name="Sparling R."/>
            <person name="Levin D.B."/>
        </authorList>
    </citation>
    <scope>NUCLEOTIDE SEQUENCE [LARGE SCALE GENOMIC DNA]</scope>
    <source>
        <strain evidence="7 8">T81</strain>
    </source>
</reference>
<dbReference type="SUPFAM" id="SSF140490">
    <property type="entry name" value="Nqo1C-terminal domain-like"/>
    <property type="match status" value="1"/>
</dbReference>
<dbReference type="InterPro" id="IPR037225">
    <property type="entry name" value="Nuo51_FMN-bd_sf"/>
</dbReference>
<comment type="caution">
    <text evidence="7">The sequence shown here is derived from an EMBL/GenBank/DDBJ whole genome shotgun (WGS) entry which is preliminary data.</text>
</comment>
<keyword evidence="4" id="KW-0408">Iron</keyword>
<dbReference type="RefSeq" id="WP_112428232.1">
    <property type="nucleotide sequence ID" value="NZ_MCIF01000002.1"/>
</dbReference>
<keyword evidence="5" id="KW-0411">Iron-sulfur</keyword>
<evidence type="ECO:0000259" key="6">
    <source>
        <dbReference type="SMART" id="SM00928"/>
    </source>
</evidence>
<dbReference type="PANTHER" id="PTHR43578:SF3">
    <property type="entry name" value="NADH-QUINONE OXIDOREDUCTASE SUBUNIT F"/>
    <property type="match status" value="1"/>
</dbReference>
<dbReference type="Gene3D" id="3.40.50.11540">
    <property type="entry name" value="NADH-ubiquinone oxidoreductase 51kDa subunit"/>
    <property type="match status" value="1"/>
</dbReference>
<dbReference type="Proteomes" id="UP000248706">
    <property type="component" value="Unassembled WGS sequence"/>
</dbReference>
<dbReference type="Gene3D" id="6.10.250.1450">
    <property type="match status" value="1"/>
</dbReference>
<evidence type="ECO:0000256" key="5">
    <source>
        <dbReference type="ARBA" id="ARBA00023014"/>
    </source>
</evidence>
<dbReference type="SUPFAM" id="SSF142984">
    <property type="entry name" value="Nqo1 middle domain-like"/>
    <property type="match status" value="1"/>
</dbReference>
<dbReference type="GO" id="GO:0051539">
    <property type="term" value="F:4 iron, 4 sulfur cluster binding"/>
    <property type="evidence" value="ECO:0007669"/>
    <property type="project" value="UniProtKB-KW"/>
</dbReference>
<protein>
    <recommendedName>
        <fullName evidence="6">NADH-ubiquinone oxidoreductase 51kDa subunit iron-sulphur binding domain-containing protein</fullName>
    </recommendedName>
</protein>
<sequence length="443" mass="48725">MPEFDSAYRVLRRRGEPDLRSLQSYRQQGGYSALERALHDQTPEQVIQLVSEARLRGRGGAGRLTGEKWRIVRRQQESPKYVICNAYDADPRSWAARSLLERNPHQIIEGILLAAYAVGATEAYLMTRSLFREGIEAVQQALNEALEAGLVGRSILGTTFHCTINVVGFDIGFIGGEETVQIAVIKGRRGMPEQRPPYPAVYGLWDKPTAINSLETLANVPLIVRDGPEAFRRLGSETTPGTKVLTIYDAVPDAEPRVVEVPFGSSLREILRHAGLNHPDSELRAVVVGGAEGGALPVSLLDLPFDFDPLEEAGAIVGSGVIELLPAQTCMVAWAMERTRYLSNESCGKCVPCRIGVKRMTGILEGVISDLGVRSDLDLLDELAGYVPDGSLCGFGIQAPNAYKTARRYWPEHFQMHIEEQQCPTGTCVPVRSHRFVTKHVLP</sequence>
<dbReference type="GO" id="GO:0046872">
    <property type="term" value="F:metal ion binding"/>
    <property type="evidence" value="ECO:0007669"/>
    <property type="project" value="UniProtKB-KW"/>
</dbReference>
<feature type="domain" description="NADH-ubiquinone oxidoreductase 51kDa subunit iron-sulphur binding" evidence="6">
    <location>
        <begin position="332"/>
        <end position="377"/>
    </location>
</feature>
<dbReference type="Gene3D" id="3.10.20.600">
    <property type="match status" value="1"/>
</dbReference>